<dbReference type="EMBL" id="CAJVPS010006298">
    <property type="protein sequence ID" value="CAG8623802.1"/>
    <property type="molecule type" value="Genomic_DNA"/>
</dbReference>
<dbReference type="InterPro" id="IPR016024">
    <property type="entry name" value="ARM-type_fold"/>
</dbReference>
<dbReference type="GO" id="GO:0006406">
    <property type="term" value="P:mRNA export from nucleus"/>
    <property type="evidence" value="ECO:0007669"/>
    <property type="project" value="InterPro"/>
</dbReference>
<protein>
    <submittedName>
        <fullName evidence="3">13181_t:CDS:1</fullName>
    </submittedName>
</protein>
<dbReference type="AlphaFoldDB" id="A0A9N9D3F5"/>
<evidence type="ECO:0000259" key="2">
    <source>
        <dbReference type="SMART" id="SM00543"/>
    </source>
</evidence>
<dbReference type="PANTHER" id="PTHR12412">
    <property type="entry name" value="CAP BINDING PROTEIN"/>
    <property type="match status" value="1"/>
</dbReference>
<dbReference type="Gene3D" id="1.25.40.180">
    <property type="match status" value="1"/>
</dbReference>
<feature type="non-terminal residue" evidence="3">
    <location>
        <position position="1"/>
    </location>
</feature>
<comment type="caution">
    <text evidence="3">The sequence shown here is derived from an EMBL/GenBank/DDBJ whole genome shotgun (WGS) entry which is preliminary data.</text>
</comment>
<dbReference type="GO" id="GO:0000339">
    <property type="term" value="F:RNA cap binding"/>
    <property type="evidence" value="ECO:0007669"/>
    <property type="project" value="InterPro"/>
</dbReference>
<dbReference type="GO" id="GO:0005846">
    <property type="term" value="C:nuclear cap binding complex"/>
    <property type="evidence" value="ECO:0007669"/>
    <property type="project" value="InterPro"/>
</dbReference>
<dbReference type="SMART" id="SM00543">
    <property type="entry name" value="MIF4G"/>
    <property type="match status" value="1"/>
</dbReference>
<dbReference type="Pfam" id="PF02854">
    <property type="entry name" value="MIF4G"/>
    <property type="match status" value="1"/>
</dbReference>
<name>A0A9N9D3F5_9GLOM</name>
<accession>A0A9N9D3F5</accession>
<dbReference type="SUPFAM" id="SSF48371">
    <property type="entry name" value="ARM repeat"/>
    <property type="match status" value="1"/>
</dbReference>
<dbReference type="Proteomes" id="UP000789508">
    <property type="component" value="Unassembled WGS sequence"/>
</dbReference>
<feature type="region of interest" description="Disordered" evidence="1">
    <location>
        <begin position="1"/>
        <end position="39"/>
    </location>
</feature>
<proteinExistence type="predicted"/>
<gene>
    <name evidence="3" type="ORF">ALEPTO_LOCUS9078</name>
</gene>
<evidence type="ECO:0000256" key="1">
    <source>
        <dbReference type="SAM" id="MobiDB-lite"/>
    </source>
</evidence>
<dbReference type="InterPro" id="IPR027159">
    <property type="entry name" value="CBP80"/>
</dbReference>
<feature type="domain" description="MIF4G" evidence="2">
    <location>
        <begin position="12"/>
        <end position="192"/>
    </location>
</feature>
<dbReference type="GO" id="GO:0000184">
    <property type="term" value="P:nuclear-transcribed mRNA catabolic process, nonsense-mediated decay"/>
    <property type="evidence" value="ECO:0007669"/>
    <property type="project" value="TreeGrafter"/>
</dbReference>
<evidence type="ECO:0000313" key="4">
    <source>
        <dbReference type="Proteomes" id="UP000789508"/>
    </source>
</evidence>
<dbReference type="GO" id="GO:0003729">
    <property type="term" value="F:mRNA binding"/>
    <property type="evidence" value="ECO:0007669"/>
    <property type="project" value="TreeGrafter"/>
</dbReference>
<dbReference type="OrthoDB" id="2433463at2759"/>
<organism evidence="3 4">
    <name type="scientific">Ambispora leptoticha</name>
    <dbReference type="NCBI Taxonomy" id="144679"/>
    <lineage>
        <taxon>Eukaryota</taxon>
        <taxon>Fungi</taxon>
        <taxon>Fungi incertae sedis</taxon>
        <taxon>Mucoromycota</taxon>
        <taxon>Glomeromycotina</taxon>
        <taxon>Glomeromycetes</taxon>
        <taxon>Archaeosporales</taxon>
        <taxon>Ambisporaceae</taxon>
        <taxon>Ambispora</taxon>
    </lineage>
</organism>
<sequence length="194" mass="22667">MDYSRENSRGNRRNDEEDRRRDNRRPRERGREHEQQDLDQTPEKLRFIVIELVMPSVRELPMSSSIYATLVGLINVGKSDIAKAIVTETSEILQQNLNVGDWREVKLTLKFFAELTNANVIQPETLLKIYGNLLSVLDEPVIKKRRADTFIKIVLSTLPYIGKRLKDREPTKFEQMLNKIQSYFNARTQQSQFG</sequence>
<dbReference type="GO" id="GO:0005634">
    <property type="term" value="C:nucleus"/>
    <property type="evidence" value="ECO:0007669"/>
    <property type="project" value="TreeGrafter"/>
</dbReference>
<evidence type="ECO:0000313" key="3">
    <source>
        <dbReference type="EMBL" id="CAG8623802.1"/>
    </source>
</evidence>
<keyword evidence="4" id="KW-1185">Reference proteome</keyword>
<dbReference type="PANTHER" id="PTHR12412:SF2">
    <property type="entry name" value="NUCLEAR CAP-BINDING PROTEIN SUBUNIT 1"/>
    <property type="match status" value="1"/>
</dbReference>
<feature type="compositionally biased region" description="Basic and acidic residues" evidence="1">
    <location>
        <begin position="29"/>
        <end position="39"/>
    </location>
</feature>
<feature type="compositionally biased region" description="Basic and acidic residues" evidence="1">
    <location>
        <begin position="1"/>
        <end position="21"/>
    </location>
</feature>
<dbReference type="InterPro" id="IPR003890">
    <property type="entry name" value="MIF4G-like_typ-3"/>
</dbReference>
<reference evidence="3" key="1">
    <citation type="submission" date="2021-06" db="EMBL/GenBank/DDBJ databases">
        <authorList>
            <person name="Kallberg Y."/>
            <person name="Tangrot J."/>
            <person name="Rosling A."/>
        </authorList>
    </citation>
    <scope>NUCLEOTIDE SEQUENCE</scope>
    <source>
        <strain evidence="3">FL130A</strain>
    </source>
</reference>